<feature type="non-terminal residue" evidence="2">
    <location>
        <position position="53"/>
    </location>
</feature>
<evidence type="ECO:0000313" key="3">
    <source>
        <dbReference type="Proteomes" id="UP000054560"/>
    </source>
</evidence>
<feature type="compositionally biased region" description="Polar residues" evidence="1">
    <location>
        <begin position="1"/>
        <end position="11"/>
    </location>
</feature>
<feature type="region of interest" description="Disordered" evidence="1">
    <location>
        <begin position="1"/>
        <end position="22"/>
    </location>
</feature>
<reference evidence="2 3" key="1">
    <citation type="submission" date="2011-02" db="EMBL/GenBank/DDBJ databases">
        <title>The Genome Sequence of Sphaeroforma arctica JP610.</title>
        <authorList>
            <consortium name="The Broad Institute Genome Sequencing Platform"/>
            <person name="Russ C."/>
            <person name="Cuomo C."/>
            <person name="Young S.K."/>
            <person name="Zeng Q."/>
            <person name="Gargeya S."/>
            <person name="Alvarado L."/>
            <person name="Berlin A."/>
            <person name="Chapman S.B."/>
            <person name="Chen Z."/>
            <person name="Freedman E."/>
            <person name="Gellesch M."/>
            <person name="Goldberg J."/>
            <person name="Griggs A."/>
            <person name="Gujja S."/>
            <person name="Heilman E."/>
            <person name="Heiman D."/>
            <person name="Howarth C."/>
            <person name="Mehta T."/>
            <person name="Neiman D."/>
            <person name="Pearson M."/>
            <person name="Roberts A."/>
            <person name="Saif S."/>
            <person name="Shea T."/>
            <person name="Shenoy N."/>
            <person name="Sisk P."/>
            <person name="Stolte C."/>
            <person name="Sykes S."/>
            <person name="White J."/>
            <person name="Yandava C."/>
            <person name="Burger G."/>
            <person name="Gray M.W."/>
            <person name="Holland P.W.H."/>
            <person name="King N."/>
            <person name="Lang F.B.F."/>
            <person name="Roger A.J."/>
            <person name="Ruiz-Trillo I."/>
            <person name="Haas B."/>
            <person name="Nusbaum C."/>
            <person name="Birren B."/>
        </authorList>
    </citation>
    <scope>NUCLEOTIDE SEQUENCE [LARGE SCALE GENOMIC DNA]</scope>
    <source>
        <strain evidence="2 3">JP610</strain>
    </source>
</reference>
<dbReference type="RefSeq" id="XP_014144839.1">
    <property type="nucleotide sequence ID" value="XM_014289364.1"/>
</dbReference>
<evidence type="ECO:0000313" key="2">
    <source>
        <dbReference type="EMBL" id="KNC70937.1"/>
    </source>
</evidence>
<dbReference type="Proteomes" id="UP000054560">
    <property type="component" value="Unassembled WGS sequence"/>
</dbReference>
<dbReference type="EMBL" id="KQ249888">
    <property type="protein sequence ID" value="KNC70937.1"/>
    <property type="molecule type" value="Genomic_DNA"/>
</dbReference>
<proteinExistence type="predicted"/>
<gene>
    <name evidence="2" type="ORF">SARC_16532</name>
</gene>
<dbReference type="GeneID" id="25917036"/>
<evidence type="ECO:0000256" key="1">
    <source>
        <dbReference type="SAM" id="MobiDB-lite"/>
    </source>
</evidence>
<organism evidence="2 3">
    <name type="scientific">Sphaeroforma arctica JP610</name>
    <dbReference type="NCBI Taxonomy" id="667725"/>
    <lineage>
        <taxon>Eukaryota</taxon>
        <taxon>Ichthyosporea</taxon>
        <taxon>Ichthyophonida</taxon>
        <taxon>Sphaeroforma</taxon>
    </lineage>
</organism>
<accession>A0A0L0F2M3</accession>
<name>A0A0L0F2M3_9EUKA</name>
<dbReference type="AlphaFoldDB" id="A0A0L0F2M3"/>
<keyword evidence="3" id="KW-1185">Reference proteome</keyword>
<protein>
    <submittedName>
        <fullName evidence="2">Uncharacterized protein</fullName>
    </submittedName>
</protein>
<sequence>MCTQPHLSSVLSMPGSHRNHLSIGSTDLSRSVASANICEPCTALDGYESSEPE</sequence>